<keyword evidence="7" id="KW-0732">Signal</keyword>
<sequence>MLSSIRRRVYAAGTALILAAGVLGSAQSATAEEVLPAEVAAVPAMGPLFNDPTSADPARQNAIKDRVREFIAAADTGSTIQMAMYHLWDNAVAQDLANARTARGVNVQVVLDETSVSDPAGSPDSYNTLKAALGTDITKSSYVTLCAKGRSCLASSTSGINHNKFLLFSSLGGGAVTQAVLQMTSNLTPSNYSRFWNSSVGFAGNSTLYSAYTSYFAKLARQDRANWDYTYAGAGDYKVYFFPRAGTTDDTDTVVNALDNVGCTWTDSAGTHRTAIRVAMLKITRQAVADKLRALAAAGCTVDVVYSETDSGTWAALHGQTRLTTRCYQHNHDGDAGTPNRIVHSKNLMIDGMYAGAREKLVFTGSHNWSGPALRDNDEAMLRITTPSVYDAFVANFGQTRTAAYPGTADDTAACR</sequence>
<dbReference type="Proteomes" id="UP001603013">
    <property type="component" value="Unassembled WGS sequence"/>
</dbReference>
<name>A0ABW6YKG1_9ACTN</name>
<evidence type="ECO:0000259" key="8">
    <source>
        <dbReference type="PROSITE" id="PS50035"/>
    </source>
</evidence>
<keyword evidence="6" id="KW-0443">Lipid metabolism</keyword>
<keyword evidence="5" id="KW-0442">Lipid degradation</keyword>
<comment type="caution">
    <text evidence="9">The sequence shown here is derived from an EMBL/GenBank/DDBJ whole genome shotgun (WGS) entry which is preliminary data.</text>
</comment>
<feature type="signal peptide" evidence="7">
    <location>
        <begin position="1"/>
        <end position="31"/>
    </location>
</feature>
<evidence type="ECO:0000313" key="9">
    <source>
        <dbReference type="EMBL" id="MFF8280045.1"/>
    </source>
</evidence>
<comment type="catalytic activity">
    <reaction evidence="1">
        <text>a 1,2-diacyl-sn-glycero-3-phosphocholine + H2O = a 1,2-diacyl-sn-glycero-3-phosphate + choline + H(+)</text>
        <dbReference type="Rhea" id="RHEA:14445"/>
        <dbReference type="ChEBI" id="CHEBI:15354"/>
        <dbReference type="ChEBI" id="CHEBI:15377"/>
        <dbReference type="ChEBI" id="CHEBI:15378"/>
        <dbReference type="ChEBI" id="CHEBI:57643"/>
        <dbReference type="ChEBI" id="CHEBI:58608"/>
        <dbReference type="EC" id="3.1.4.4"/>
    </reaction>
</comment>
<accession>A0ABW6YKG1</accession>
<dbReference type="InterPro" id="IPR025202">
    <property type="entry name" value="PLD-like_dom"/>
</dbReference>
<dbReference type="Gene3D" id="3.30.870.10">
    <property type="entry name" value="Endonuclease Chain A"/>
    <property type="match status" value="2"/>
</dbReference>
<evidence type="ECO:0000256" key="6">
    <source>
        <dbReference type="ARBA" id="ARBA00023098"/>
    </source>
</evidence>
<reference evidence="9 10" key="1">
    <citation type="submission" date="2024-10" db="EMBL/GenBank/DDBJ databases">
        <title>The Natural Products Discovery Center: Release of the First 8490 Sequenced Strains for Exploring Actinobacteria Biosynthetic Diversity.</title>
        <authorList>
            <person name="Kalkreuter E."/>
            <person name="Kautsar S.A."/>
            <person name="Yang D."/>
            <person name="Bader C.D."/>
            <person name="Teijaro C.N."/>
            <person name="Fluegel L."/>
            <person name="Davis C.M."/>
            <person name="Simpson J.R."/>
            <person name="Lauterbach L."/>
            <person name="Steele A.D."/>
            <person name="Gui C."/>
            <person name="Meng S."/>
            <person name="Li G."/>
            <person name="Viehrig K."/>
            <person name="Ye F."/>
            <person name="Su P."/>
            <person name="Kiefer A.F."/>
            <person name="Nichols A."/>
            <person name="Cepeda A.J."/>
            <person name="Yan W."/>
            <person name="Fan B."/>
            <person name="Jiang Y."/>
            <person name="Adhikari A."/>
            <person name="Zheng C.-J."/>
            <person name="Schuster L."/>
            <person name="Cowan T.M."/>
            <person name="Smanski M.J."/>
            <person name="Chevrette M.G."/>
            <person name="De Carvalho L.P.S."/>
            <person name="Shen B."/>
        </authorList>
    </citation>
    <scope>NUCLEOTIDE SEQUENCE [LARGE SCALE GENOMIC DNA]</scope>
    <source>
        <strain evidence="9 10">NPDC015755</strain>
    </source>
</reference>
<feature type="chain" id="PRO_5047109886" description="phospholipase D" evidence="7">
    <location>
        <begin position="32"/>
        <end position="416"/>
    </location>
</feature>
<evidence type="ECO:0000256" key="3">
    <source>
        <dbReference type="ARBA" id="ARBA00012027"/>
    </source>
</evidence>
<evidence type="ECO:0000256" key="2">
    <source>
        <dbReference type="ARBA" id="ARBA00008664"/>
    </source>
</evidence>
<comment type="similarity">
    <text evidence="2">Belongs to the phospholipase D family.</text>
</comment>
<evidence type="ECO:0000256" key="1">
    <source>
        <dbReference type="ARBA" id="ARBA00000798"/>
    </source>
</evidence>
<dbReference type="EMBL" id="JBIBSM010000019">
    <property type="protein sequence ID" value="MFF8280045.1"/>
    <property type="molecule type" value="Genomic_DNA"/>
</dbReference>
<evidence type="ECO:0000256" key="5">
    <source>
        <dbReference type="ARBA" id="ARBA00022963"/>
    </source>
</evidence>
<dbReference type="InterPro" id="IPR051406">
    <property type="entry name" value="PLD_domain"/>
</dbReference>
<protein>
    <recommendedName>
        <fullName evidence="3">phospholipase D</fullName>
        <ecNumber evidence="3">3.1.4.4</ecNumber>
    </recommendedName>
</protein>
<keyword evidence="4" id="KW-0378">Hydrolase</keyword>
<dbReference type="InterPro" id="IPR001736">
    <property type="entry name" value="PLipase_D/transphosphatidylase"/>
</dbReference>
<dbReference type="PANTHER" id="PTHR43856">
    <property type="entry name" value="CARDIOLIPIN HYDROLASE"/>
    <property type="match status" value="1"/>
</dbReference>
<dbReference type="PROSITE" id="PS50035">
    <property type="entry name" value="PLD"/>
    <property type="match status" value="1"/>
</dbReference>
<proteinExistence type="inferred from homology"/>
<dbReference type="EC" id="3.1.4.4" evidence="3"/>
<evidence type="ECO:0000256" key="7">
    <source>
        <dbReference type="SAM" id="SignalP"/>
    </source>
</evidence>
<dbReference type="RefSeq" id="WP_391936952.1">
    <property type="nucleotide sequence ID" value="NZ_JBIBSM010000019.1"/>
</dbReference>
<organism evidence="9 10">
    <name type="scientific">Streptomyces lateritius</name>
    <dbReference type="NCBI Taxonomy" id="67313"/>
    <lineage>
        <taxon>Bacteria</taxon>
        <taxon>Bacillati</taxon>
        <taxon>Actinomycetota</taxon>
        <taxon>Actinomycetes</taxon>
        <taxon>Kitasatosporales</taxon>
        <taxon>Streptomycetaceae</taxon>
        <taxon>Streptomyces</taxon>
    </lineage>
</organism>
<keyword evidence="10" id="KW-1185">Reference proteome</keyword>
<evidence type="ECO:0000256" key="4">
    <source>
        <dbReference type="ARBA" id="ARBA00022801"/>
    </source>
</evidence>
<feature type="domain" description="PLD phosphodiesterase" evidence="8">
    <location>
        <begin position="339"/>
        <end position="373"/>
    </location>
</feature>
<dbReference type="SUPFAM" id="SSF56024">
    <property type="entry name" value="Phospholipase D/nuclease"/>
    <property type="match status" value="2"/>
</dbReference>
<gene>
    <name evidence="9" type="ORF">ACF05T_28790</name>
</gene>
<dbReference type="PANTHER" id="PTHR43856:SF1">
    <property type="entry name" value="MITOCHONDRIAL CARDIOLIPIN HYDROLASE"/>
    <property type="match status" value="1"/>
</dbReference>
<dbReference type="Pfam" id="PF13091">
    <property type="entry name" value="PLDc_2"/>
    <property type="match status" value="2"/>
</dbReference>
<evidence type="ECO:0000313" key="10">
    <source>
        <dbReference type="Proteomes" id="UP001603013"/>
    </source>
</evidence>